<name>A0AAE3VIP5_9BACT</name>
<evidence type="ECO:0000313" key="3">
    <source>
        <dbReference type="Proteomes" id="UP001238163"/>
    </source>
</evidence>
<dbReference type="EMBL" id="JAUSVL010000001">
    <property type="protein sequence ID" value="MDQ0291006.1"/>
    <property type="molecule type" value="Genomic_DNA"/>
</dbReference>
<reference evidence="2" key="1">
    <citation type="submission" date="2023-07" db="EMBL/GenBank/DDBJ databases">
        <title>Genomic Encyclopedia of Type Strains, Phase IV (KMG-IV): sequencing the most valuable type-strain genomes for metagenomic binning, comparative biology and taxonomic classification.</title>
        <authorList>
            <person name="Goeker M."/>
        </authorList>
    </citation>
    <scope>NUCLEOTIDE SEQUENCE</scope>
    <source>
        <strain evidence="2">DSM 24202</strain>
    </source>
</reference>
<feature type="compositionally biased region" description="Basic and acidic residues" evidence="1">
    <location>
        <begin position="44"/>
        <end position="55"/>
    </location>
</feature>
<comment type="caution">
    <text evidence="2">The sequence shown here is derived from an EMBL/GenBank/DDBJ whole genome shotgun (WGS) entry which is preliminary data.</text>
</comment>
<sequence length="61" mass="6599">MSTPYQTCGPDCPYWQPTGVSRCEGVCAITGELAQDGNACNVPDHGDEYQPDEKAPQQPEL</sequence>
<organism evidence="2 3">
    <name type="scientific">Oligosphaera ethanolica</name>
    <dbReference type="NCBI Taxonomy" id="760260"/>
    <lineage>
        <taxon>Bacteria</taxon>
        <taxon>Pseudomonadati</taxon>
        <taxon>Lentisphaerota</taxon>
        <taxon>Oligosphaeria</taxon>
        <taxon>Oligosphaerales</taxon>
        <taxon>Oligosphaeraceae</taxon>
        <taxon>Oligosphaera</taxon>
    </lineage>
</organism>
<dbReference type="RefSeq" id="WP_307263169.1">
    <property type="nucleotide sequence ID" value="NZ_JAUSVL010000001.1"/>
</dbReference>
<accession>A0AAE3VIP5</accession>
<gene>
    <name evidence="2" type="ORF">J3R75_003113</name>
</gene>
<keyword evidence="3" id="KW-1185">Reference proteome</keyword>
<dbReference type="AlphaFoldDB" id="A0AAE3VIP5"/>
<protein>
    <submittedName>
        <fullName evidence="2">Uncharacterized protein</fullName>
    </submittedName>
</protein>
<proteinExistence type="predicted"/>
<evidence type="ECO:0000256" key="1">
    <source>
        <dbReference type="SAM" id="MobiDB-lite"/>
    </source>
</evidence>
<dbReference type="Proteomes" id="UP001238163">
    <property type="component" value="Unassembled WGS sequence"/>
</dbReference>
<evidence type="ECO:0000313" key="2">
    <source>
        <dbReference type="EMBL" id="MDQ0291006.1"/>
    </source>
</evidence>
<feature type="region of interest" description="Disordered" evidence="1">
    <location>
        <begin position="38"/>
        <end position="61"/>
    </location>
</feature>